<protein>
    <submittedName>
        <fullName evidence="4">DnaD domain protein</fullName>
    </submittedName>
</protein>
<feature type="domain" description="DnaB/C C-terminal" evidence="3">
    <location>
        <begin position="153"/>
        <end position="225"/>
    </location>
</feature>
<dbReference type="Gene3D" id="1.10.10.630">
    <property type="entry name" value="DnaD domain-like"/>
    <property type="match status" value="2"/>
</dbReference>
<dbReference type="NCBIfam" id="TIGR01446">
    <property type="entry name" value="DnaD_dom"/>
    <property type="match status" value="2"/>
</dbReference>
<dbReference type="InterPro" id="IPR006343">
    <property type="entry name" value="DnaB/C_C"/>
</dbReference>
<dbReference type="Pfam" id="PF07261">
    <property type="entry name" value="DnaB_2"/>
    <property type="match status" value="2"/>
</dbReference>
<evidence type="ECO:0000256" key="2">
    <source>
        <dbReference type="SAM" id="MobiDB-lite"/>
    </source>
</evidence>
<dbReference type="InterPro" id="IPR034829">
    <property type="entry name" value="DnaD-like_sf"/>
</dbReference>
<dbReference type="RefSeq" id="WP_249242908.1">
    <property type="nucleotide sequence ID" value="NZ_CP096649.1"/>
</dbReference>
<dbReference type="PANTHER" id="PTHR37293:SF5">
    <property type="entry name" value="DNA REPLICATION PROTEIN"/>
    <property type="match status" value="1"/>
</dbReference>
<dbReference type="InterPro" id="IPR017019">
    <property type="entry name" value="DNA_replication_prd_bac"/>
</dbReference>
<dbReference type="EMBL" id="CP096649">
    <property type="protein sequence ID" value="UQK59482.1"/>
    <property type="molecule type" value="Genomic_DNA"/>
</dbReference>
<feature type="domain" description="DnaB/C C-terminal" evidence="3">
    <location>
        <begin position="250"/>
        <end position="311"/>
    </location>
</feature>
<organism evidence="4 5">
    <name type="scientific">Fenollaria massiliensis</name>
    <dbReference type="NCBI Taxonomy" id="938288"/>
    <lineage>
        <taxon>Bacteria</taxon>
        <taxon>Bacillati</taxon>
        <taxon>Bacillota</taxon>
        <taxon>Clostridia</taxon>
        <taxon>Eubacteriales</taxon>
        <taxon>Fenollaria</taxon>
    </lineage>
</organism>
<keyword evidence="5" id="KW-1185">Reference proteome</keyword>
<reference evidence="4" key="1">
    <citation type="submission" date="2022-04" db="EMBL/GenBank/DDBJ databases">
        <title>Complete genome sequences of Ezakiella coagulans and Fenollaria massiliensis.</title>
        <authorList>
            <person name="France M.T."/>
            <person name="Clifford J."/>
            <person name="Narina S."/>
            <person name="Rutt L."/>
            <person name="Ravel J."/>
        </authorList>
    </citation>
    <scope>NUCLEOTIDE SEQUENCE</scope>
    <source>
        <strain evidence="4">C0061C2</strain>
    </source>
</reference>
<evidence type="ECO:0000313" key="5">
    <source>
        <dbReference type="Proteomes" id="UP000831151"/>
    </source>
</evidence>
<evidence type="ECO:0000259" key="3">
    <source>
        <dbReference type="Pfam" id="PF07261"/>
    </source>
</evidence>
<dbReference type="PANTHER" id="PTHR37293">
    <property type="entry name" value="PHAGE REPLICATION PROTEIN-RELATED"/>
    <property type="match status" value="1"/>
</dbReference>
<accession>A0A9E7IVA3</accession>
<feature type="region of interest" description="Disordered" evidence="2">
    <location>
        <begin position="315"/>
        <end position="334"/>
    </location>
</feature>
<evidence type="ECO:0000256" key="1">
    <source>
        <dbReference type="ARBA" id="ARBA00093462"/>
    </source>
</evidence>
<dbReference type="KEGG" id="fms:M1R53_02150"/>
<comment type="similarity">
    <text evidence="1">Belongs to the DnaB/DnaD family.</text>
</comment>
<dbReference type="SUPFAM" id="SSF158499">
    <property type="entry name" value="DnaD domain-like"/>
    <property type="match status" value="2"/>
</dbReference>
<sequence>MSFTLEKINSNLLDTSVNNIFISEFMPQADGTFVKVYLLALRFAQDDDIEASNEKIAEVLKIPVIDVVSAWRFWKSVGIVDFDDDGDSLSFSVLFKDLRALYLSGSSLDKNSANIATSQNTYDDELDIDEGDLSSDTKLIIEVNKDDGVKKMFQDVAHIVRRPLNTQEKIKIIKWLRDYNISCEMISHAYSYAYDILKKKSPAYVETIIMNWYDKGFTNLSQVMSDFNVMNDSQRNYNKLMQSLAMPFKNVSDFEKKIIDKWYDDFNYGNDIILKAAENFIYTAKPSIAYLDAILEAWHKEGIKTVEDAERTNELYRSDRKNNNTKKPKARVKDFDEREYPDDYLSDTYEGNWRK</sequence>
<proteinExistence type="inferred from homology"/>
<name>A0A9E7IVA3_9FIRM</name>
<dbReference type="PIRSF" id="PIRSF033722">
    <property type="entry name" value="DnaD_CA_C3587_prd"/>
    <property type="match status" value="1"/>
</dbReference>
<gene>
    <name evidence="4" type="ORF">M1R53_02150</name>
</gene>
<dbReference type="AlphaFoldDB" id="A0A9E7IVA3"/>
<dbReference type="Proteomes" id="UP000831151">
    <property type="component" value="Chromosome"/>
</dbReference>
<evidence type="ECO:0000313" key="4">
    <source>
        <dbReference type="EMBL" id="UQK59482.1"/>
    </source>
</evidence>
<dbReference type="InterPro" id="IPR053162">
    <property type="entry name" value="DnaD"/>
</dbReference>